<keyword evidence="5 6" id="KW-0560">Oxidoreductase</keyword>
<evidence type="ECO:0000313" key="9">
    <source>
        <dbReference type="EMBL" id="BBY62060.1"/>
    </source>
</evidence>
<evidence type="ECO:0000259" key="7">
    <source>
        <dbReference type="Pfam" id="PF01266"/>
    </source>
</evidence>
<dbReference type="Gene3D" id="1.10.8.870">
    <property type="entry name" value="Alpha-glycerophosphate oxidase, cap domain"/>
    <property type="match status" value="1"/>
</dbReference>
<comment type="cofactor">
    <cofactor evidence="1 6">
        <name>FAD</name>
        <dbReference type="ChEBI" id="CHEBI:57692"/>
    </cofactor>
</comment>
<gene>
    <name evidence="9" type="primary">glpA</name>
    <name evidence="9" type="ORF">MHEL_03030</name>
</gene>
<dbReference type="Proteomes" id="UP000467148">
    <property type="component" value="Chromosome"/>
</dbReference>
<evidence type="ECO:0000313" key="10">
    <source>
        <dbReference type="Proteomes" id="UP000467148"/>
    </source>
</evidence>
<dbReference type="Pfam" id="PF16901">
    <property type="entry name" value="DAO_C"/>
    <property type="match status" value="1"/>
</dbReference>
<dbReference type="PROSITE" id="PS00977">
    <property type="entry name" value="FAD_G3PDH_1"/>
    <property type="match status" value="1"/>
</dbReference>
<dbReference type="PRINTS" id="PR01001">
    <property type="entry name" value="FADG3PDH"/>
</dbReference>
<dbReference type="PANTHER" id="PTHR11985">
    <property type="entry name" value="GLYCEROL-3-PHOSPHATE DEHYDROGENASE"/>
    <property type="match status" value="1"/>
</dbReference>
<evidence type="ECO:0000256" key="2">
    <source>
        <dbReference type="ARBA" id="ARBA00007330"/>
    </source>
</evidence>
<dbReference type="Gene3D" id="3.50.50.60">
    <property type="entry name" value="FAD/NAD(P)-binding domain"/>
    <property type="match status" value="1"/>
</dbReference>
<comment type="similarity">
    <text evidence="2 6">Belongs to the FAD-dependent glycerol-3-phosphate dehydrogenase family.</text>
</comment>
<dbReference type="PANTHER" id="PTHR11985:SF31">
    <property type="entry name" value="GLYCEROL-3-PHOSPHATE DEHYDROGENASE 2"/>
    <property type="match status" value="1"/>
</dbReference>
<dbReference type="GO" id="GO:0004368">
    <property type="term" value="F:glycerol-3-phosphate dehydrogenase (quinone) activity"/>
    <property type="evidence" value="ECO:0007669"/>
    <property type="project" value="UniProtKB-EC"/>
</dbReference>
<dbReference type="SUPFAM" id="SSF51905">
    <property type="entry name" value="FAD/NAD(P)-binding domain"/>
    <property type="match status" value="1"/>
</dbReference>
<proteinExistence type="inferred from homology"/>
<evidence type="ECO:0000256" key="3">
    <source>
        <dbReference type="ARBA" id="ARBA00022630"/>
    </source>
</evidence>
<evidence type="ECO:0000259" key="8">
    <source>
        <dbReference type="Pfam" id="PF16901"/>
    </source>
</evidence>
<dbReference type="PROSITE" id="PS00978">
    <property type="entry name" value="FAD_G3PDH_2"/>
    <property type="match status" value="1"/>
</dbReference>
<dbReference type="Gene3D" id="3.30.9.10">
    <property type="entry name" value="D-Amino Acid Oxidase, subunit A, domain 2"/>
    <property type="match status" value="1"/>
</dbReference>
<dbReference type="InterPro" id="IPR031656">
    <property type="entry name" value="DAO_C"/>
</dbReference>
<comment type="catalytic activity">
    <reaction evidence="6">
        <text>a quinone + sn-glycerol 3-phosphate = dihydroxyacetone phosphate + a quinol</text>
        <dbReference type="Rhea" id="RHEA:18977"/>
        <dbReference type="ChEBI" id="CHEBI:24646"/>
        <dbReference type="ChEBI" id="CHEBI:57597"/>
        <dbReference type="ChEBI" id="CHEBI:57642"/>
        <dbReference type="ChEBI" id="CHEBI:132124"/>
        <dbReference type="EC" id="1.1.5.3"/>
    </reaction>
</comment>
<dbReference type="GO" id="GO:0009331">
    <property type="term" value="C:glycerol-3-phosphate dehydrogenase (FAD) complex"/>
    <property type="evidence" value="ECO:0007669"/>
    <property type="project" value="UniProtKB-UniRule"/>
</dbReference>
<reference evidence="9 10" key="1">
    <citation type="journal article" date="2019" name="Emerg. Microbes Infect.">
        <title>Comprehensive subspecies identification of 175 nontuberculous mycobacteria species based on 7547 genomic profiles.</title>
        <authorList>
            <person name="Matsumoto Y."/>
            <person name="Kinjo T."/>
            <person name="Motooka D."/>
            <person name="Nabeya D."/>
            <person name="Jung N."/>
            <person name="Uechi K."/>
            <person name="Horii T."/>
            <person name="Iida T."/>
            <person name="Fujita J."/>
            <person name="Nakamura S."/>
        </authorList>
    </citation>
    <scope>NUCLEOTIDE SEQUENCE [LARGE SCALE GENOMIC DNA]</scope>
    <source>
        <strain evidence="9 10">JCM 30396</strain>
    </source>
</reference>
<dbReference type="RefSeq" id="WP_163745931.1">
    <property type="nucleotide sequence ID" value="NZ_AP022596.1"/>
</dbReference>
<dbReference type="InterPro" id="IPR038299">
    <property type="entry name" value="DAO_C_sf"/>
</dbReference>
<dbReference type="InterPro" id="IPR036188">
    <property type="entry name" value="FAD/NAD-bd_sf"/>
</dbReference>
<evidence type="ECO:0000256" key="6">
    <source>
        <dbReference type="RuleBase" id="RU361217"/>
    </source>
</evidence>
<dbReference type="InterPro" id="IPR006076">
    <property type="entry name" value="FAD-dep_OxRdtase"/>
</dbReference>
<dbReference type="KEGG" id="mhev:MHEL_03030"/>
<feature type="domain" description="Alpha-glycerophosphate oxidase C-terminal" evidence="8">
    <location>
        <begin position="407"/>
        <end position="531"/>
    </location>
</feature>
<accession>A0A7I7SZH9</accession>
<protein>
    <recommendedName>
        <fullName evidence="6">Glycerol-3-phosphate dehydrogenase</fullName>
        <ecNumber evidence="6">1.1.5.3</ecNumber>
    </recommendedName>
</protein>
<dbReference type="EMBL" id="AP022596">
    <property type="protein sequence ID" value="BBY62060.1"/>
    <property type="molecule type" value="Genomic_DNA"/>
</dbReference>
<sequence>MNYENTQRPGRLSRQQRIADRARAETEIFDVAVIGGGITGVGVALDAESRGLSAVLLEADDYASGTSSKSSKLIHGGLRYLEMLDFALVREALRERKLLLETIAPHLVKPVPLIWPLTHRVWERGYLGAGLALYDSMGGAGAVPVHRHLSKRRMRRTAPGLDPQAYVGGIQFYDAIEDDARYAMTVARTAAERGAAMLTKVRATGLSVVGGRVCGVHARDMLTDTEFDVQARHVVVAAGPWAGHVLEMIPGRQADFAVRPSKGIHIVVPGDRIESEAGVLMRTEKSVLFVIPWDGHWLIGDTDTEWREDTGTPLPTRVDVEYLLSKVNSILKHPLSTDDIEGVFAGLRPLVHSGDEVDTTKISREHSISTPLPGISVIAGGKYTTYRVMAKDVMDVVADDLRVGRPSATSKLPLVGARGYRDLLENHQKLAGEAKMTPTAVKRLLNRYGDVTEELLSLVAADPALGAPLAGAAPYTRVEAMYAFLCEGALTVADVLERRTRIRIQCKDAGLACVEDVAAIGGQVLGWSPADQMRQVRAYKASVTAQRTAMREDTDRDAVAAFTRFMDNPKIAVAE</sequence>
<evidence type="ECO:0000256" key="1">
    <source>
        <dbReference type="ARBA" id="ARBA00001974"/>
    </source>
</evidence>
<name>A0A7I7SZH9_9MYCO</name>
<dbReference type="AlphaFoldDB" id="A0A7I7SZH9"/>
<keyword evidence="10" id="KW-1185">Reference proteome</keyword>
<dbReference type="InterPro" id="IPR000447">
    <property type="entry name" value="G3P_DH_FAD-dep"/>
</dbReference>
<evidence type="ECO:0000256" key="5">
    <source>
        <dbReference type="ARBA" id="ARBA00023002"/>
    </source>
</evidence>
<dbReference type="SUPFAM" id="SSF54373">
    <property type="entry name" value="FAD-linked reductases, C-terminal domain"/>
    <property type="match status" value="1"/>
</dbReference>
<organism evidence="9 10">
    <name type="scientific">Mycolicibacterium helvum</name>
    <dbReference type="NCBI Taxonomy" id="1534349"/>
    <lineage>
        <taxon>Bacteria</taxon>
        <taxon>Bacillati</taxon>
        <taxon>Actinomycetota</taxon>
        <taxon>Actinomycetes</taxon>
        <taxon>Mycobacteriales</taxon>
        <taxon>Mycobacteriaceae</taxon>
        <taxon>Mycolicibacterium</taxon>
    </lineage>
</organism>
<dbReference type="EC" id="1.1.5.3" evidence="6"/>
<dbReference type="GO" id="GO:0046168">
    <property type="term" value="P:glycerol-3-phosphate catabolic process"/>
    <property type="evidence" value="ECO:0007669"/>
    <property type="project" value="TreeGrafter"/>
</dbReference>
<keyword evidence="3 6" id="KW-0285">Flavoprotein</keyword>
<feature type="domain" description="FAD dependent oxidoreductase" evidence="7">
    <location>
        <begin position="30"/>
        <end position="385"/>
    </location>
</feature>
<evidence type="ECO:0000256" key="4">
    <source>
        <dbReference type="ARBA" id="ARBA00022827"/>
    </source>
</evidence>
<keyword evidence="4" id="KW-0274">FAD</keyword>
<dbReference type="Pfam" id="PF01266">
    <property type="entry name" value="DAO"/>
    <property type="match status" value="1"/>
</dbReference>